<proteinExistence type="inferred from homology"/>
<dbReference type="GO" id="GO:0046872">
    <property type="term" value="F:metal ion binding"/>
    <property type="evidence" value="ECO:0007669"/>
    <property type="project" value="UniProtKB-KW"/>
</dbReference>
<dbReference type="OrthoDB" id="5423599at2759"/>
<keyword evidence="6" id="KW-0862">Zinc</keyword>
<evidence type="ECO:0000256" key="6">
    <source>
        <dbReference type="ARBA" id="ARBA00022833"/>
    </source>
</evidence>
<dbReference type="InterPro" id="IPR036621">
    <property type="entry name" value="Anticodon-bd_dom_sf"/>
</dbReference>
<dbReference type="Proteomes" id="UP000759131">
    <property type="component" value="Unassembled WGS sequence"/>
</dbReference>
<dbReference type="SMART" id="SM00863">
    <property type="entry name" value="tRNA_SAD"/>
    <property type="match status" value="1"/>
</dbReference>
<dbReference type="InterPro" id="IPR033728">
    <property type="entry name" value="ThrRS_core"/>
</dbReference>
<dbReference type="EC" id="6.1.1.3" evidence="2"/>
<dbReference type="Pfam" id="PF03129">
    <property type="entry name" value="HGTP_anticodon"/>
    <property type="match status" value="1"/>
</dbReference>
<dbReference type="Pfam" id="PF07973">
    <property type="entry name" value="tRNA_SAD"/>
    <property type="match status" value="1"/>
</dbReference>
<evidence type="ECO:0000256" key="1">
    <source>
        <dbReference type="ARBA" id="ARBA00008226"/>
    </source>
</evidence>
<dbReference type="CDD" id="cd00860">
    <property type="entry name" value="ThrRS_anticodon"/>
    <property type="match status" value="1"/>
</dbReference>
<dbReference type="FunFam" id="3.40.50.800:FF:000003">
    <property type="entry name" value="Threonine--tRNA ligase 2, cytoplasmic"/>
    <property type="match status" value="1"/>
</dbReference>
<keyword evidence="5" id="KW-0547">Nucleotide-binding</keyword>
<keyword evidence="8" id="KW-0648">Protein biosynthesis</keyword>
<gene>
    <name evidence="14" type="ORF">OSB1V03_LOCUS2219</name>
</gene>
<keyword evidence="4" id="KW-0479">Metal-binding</keyword>
<dbReference type="PRINTS" id="PR01047">
    <property type="entry name" value="TRNASYNTHTHR"/>
</dbReference>
<dbReference type="InterPro" id="IPR018163">
    <property type="entry name" value="Thr/Ala-tRNA-synth_IIc_edit"/>
</dbReference>
<evidence type="ECO:0000313" key="15">
    <source>
        <dbReference type="Proteomes" id="UP000759131"/>
    </source>
</evidence>
<evidence type="ECO:0000256" key="12">
    <source>
        <dbReference type="SAM" id="MobiDB-lite"/>
    </source>
</evidence>
<dbReference type="PROSITE" id="PS50862">
    <property type="entry name" value="AA_TRNA_LIGASE_II"/>
    <property type="match status" value="1"/>
</dbReference>
<dbReference type="Gene3D" id="3.40.50.800">
    <property type="entry name" value="Anticodon-binding domain"/>
    <property type="match status" value="1"/>
</dbReference>
<feature type="region of interest" description="Disordered" evidence="12">
    <location>
        <begin position="1"/>
        <end position="20"/>
    </location>
</feature>
<evidence type="ECO:0000256" key="8">
    <source>
        <dbReference type="ARBA" id="ARBA00022917"/>
    </source>
</evidence>
<dbReference type="InterPro" id="IPR024679">
    <property type="entry name" value="Ipi1_N"/>
</dbReference>
<dbReference type="GO" id="GO:0006435">
    <property type="term" value="P:threonyl-tRNA aminoacylation"/>
    <property type="evidence" value="ECO:0007669"/>
    <property type="project" value="InterPro"/>
</dbReference>
<sequence length="812" mass="93711">MRNISSEEMAKKKTKAKDFQKTKLKVGRRLLGPQNETKTEFKSKKIVLKEMVSRSKDPIKTFVSPLMTIVLTYINCGLTNIDANVSNDSLKLLSYLIDFCDNSLFNKLMQTVNTRIANKSNIDSNVFEICFKLVSLMAKEDRNSTLLNPKEAPVMQWSTDNCYCDLKAIAYKKPSFEMNLTFQTTSSIDVKEKFIKCLKDIVDIELKSLFTKDDKQLTLSVNEARKAIFAAKISSTIGLPFDTRQDLPTFSRQVFWHSSAHMMGEAVERLYGSHLCYGPPIENGFYYDAYMCGCAPGSESSELNSVSTSHYPKIDALVKTISNEKQLFERLELSKDELIEMFSYNKFKVRILKEKIKEERTTVYRCGTLIDLCRGPHVRHTGNVKAFKVTKSSSSYWEGKADQESLQRVYGISFPDPKQLREWQRIQEEAAKRDHRKLGREQGLFFFNELSPGSCFFTPRGAHIYNTLMDFIRSEYRKRGFQEVISPNIYNFKLWQISGHGDHYADNMFLFDVDKEKFGLKPMNCPGHCLIFDSDVRSWRELPLRLADFGVLHRNELSGALTGLTRVRRFQQDDAHIFCTNEQISEEIKGALDFLQKLHTLLRLLRNRFRYLRHPEFIFVNPGDGAFYGPKIDITVNDALKRPFQCATIQLDFQLPLRFNLNYSAEDGTKKRPVIIHRAILGSIERFIAIITENFSGKWPFWLSPRQAIVLPIGPNVNEYAERVKKELYEAGFQVDTELDPGLTINKKVRNAQLAQYNFILVVGDKELANNSVNVRTRDNKIHGECSLEQLIQKFNRFKETRILNAEEVFNE</sequence>
<name>A0A7R9PV16_9ACAR</name>
<dbReference type="CDD" id="cd00771">
    <property type="entry name" value="ThrRS_core"/>
    <property type="match status" value="1"/>
</dbReference>
<dbReference type="GO" id="GO:0004829">
    <property type="term" value="F:threonine-tRNA ligase activity"/>
    <property type="evidence" value="ECO:0007669"/>
    <property type="project" value="UniProtKB-EC"/>
</dbReference>
<dbReference type="AlphaFoldDB" id="A0A7R9PV16"/>
<keyword evidence="7" id="KW-0067">ATP-binding</keyword>
<dbReference type="EMBL" id="OC855314">
    <property type="protein sequence ID" value="CAD7621749.1"/>
    <property type="molecule type" value="Genomic_DNA"/>
</dbReference>
<dbReference type="PANTHER" id="PTHR11451:SF46">
    <property type="entry name" value="THREONINE--TRNA LIGASE"/>
    <property type="match status" value="1"/>
</dbReference>
<accession>A0A7R9PV16</accession>
<dbReference type="HAMAP" id="MF_00184">
    <property type="entry name" value="Thr_tRNA_synth"/>
    <property type="match status" value="1"/>
</dbReference>
<comment type="similarity">
    <text evidence="1">Belongs to the class-II aminoacyl-tRNA synthetase family.</text>
</comment>
<dbReference type="InterPro" id="IPR004154">
    <property type="entry name" value="Anticodon-bd"/>
</dbReference>
<evidence type="ECO:0000313" key="14">
    <source>
        <dbReference type="EMBL" id="CAD7621749.1"/>
    </source>
</evidence>
<dbReference type="PANTHER" id="PTHR11451">
    <property type="entry name" value="THREONINE-TRNA LIGASE"/>
    <property type="match status" value="1"/>
</dbReference>
<evidence type="ECO:0000256" key="5">
    <source>
        <dbReference type="ARBA" id="ARBA00022741"/>
    </source>
</evidence>
<dbReference type="Pfam" id="PF12333">
    <property type="entry name" value="Ipi1_N"/>
    <property type="match status" value="1"/>
</dbReference>
<evidence type="ECO:0000256" key="3">
    <source>
        <dbReference type="ARBA" id="ARBA00022598"/>
    </source>
</evidence>
<dbReference type="SUPFAM" id="SSF55186">
    <property type="entry name" value="ThrRS/AlaRS common domain"/>
    <property type="match status" value="1"/>
</dbReference>
<dbReference type="FunFam" id="3.30.930.10:FF:000002">
    <property type="entry name" value="Threonine--tRNA ligase"/>
    <property type="match status" value="1"/>
</dbReference>
<organism evidence="14">
    <name type="scientific">Medioppia subpectinata</name>
    <dbReference type="NCBI Taxonomy" id="1979941"/>
    <lineage>
        <taxon>Eukaryota</taxon>
        <taxon>Metazoa</taxon>
        <taxon>Ecdysozoa</taxon>
        <taxon>Arthropoda</taxon>
        <taxon>Chelicerata</taxon>
        <taxon>Arachnida</taxon>
        <taxon>Acari</taxon>
        <taxon>Acariformes</taxon>
        <taxon>Sarcoptiformes</taxon>
        <taxon>Oribatida</taxon>
        <taxon>Brachypylina</taxon>
        <taxon>Oppioidea</taxon>
        <taxon>Oppiidae</taxon>
        <taxon>Medioppia</taxon>
    </lineage>
</organism>
<dbReference type="InterPro" id="IPR047246">
    <property type="entry name" value="ThrRS_anticodon"/>
</dbReference>
<evidence type="ECO:0000256" key="10">
    <source>
        <dbReference type="ARBA" id="ARBA00031900"/>
    </source>
</evidence>
<dbReference type="InterPro" id="IPR002314">
    <property type="entry name" value="aa-tRNA-synt_IIb"/>
</dbReference>
<keyword evidence="15" id="KW-1185">Reference proteome</keyword>
<evidence type="ECO:0000256" key="4">
    <source>
        <dbReference type="ARBA" id="ARBA00022723"/>
    </source>
</evidence>
<dbReference type="InterPro" id="IPR006195">
    <property type="entry name" value="aa-tRNA-synth_II"/>
</dbReference>
<evidence type="ECO:0000256" key="7">
    <source>
        <dbReference type="ARBA" id="ARBA00022840"/>
    </source>
</evidence>
<dbReference type="GO" id="GO:0005739">
    <property type="term" value="C:mitochondrion"/>
    <property type="evidence" value="ECO:0007669"/>
    <property type="project" value="TreeGrafter"/>
</dbReference>
<dbReference type="InterPro" id="IPR045864">
    <property type="entry name" value="aa-tRNA-synth_II/BPL/LPL"/>
</dbReference>
<evidence type="ECO:0000256" key="11">
    <source>
        <dbReference type="ARBA" id="ARBA00049515"/>
    </source>
</evidence>
<evidence type="ECO:0000256" key="2">
    <source>
        <dbReference type="ARBA" id="ARBA00013163"/>
    </source>
</evidence>
<dbReference type="GO" id="GO:0005524">
    <property type="term" value="F:ATP binding"/>
    <property type="evidence" value="ECO:0007669"/>
    <property type="project" value="UniProtKB-KW"/>
</dbReference>
<dbReference type="FunFam" id="3.30.980.10:FF:000003">
    <property type="entry name" value="Threonine--tRNA ligase, cytoplasmic"/>
    <property type="match status" value="1"/>
</dbReference>
<keyword evidence="9" id="KW-0030">Aminoacyl-tRNA synthetase</keyword>
<dbReference type="Gene3D" id="3.30.980.10">
    <property type="entry name" value="Threonyl-trna Synthetase, Chain A, domain 2"/>
    <property type="match status" value="1"/>
</dbReference>
<dbReference type="SUPFAM" id="SSF52954">
    <property type="entry name" value="Class II aaRS ABD-related"/>
    <property type="match status" value="1"/>
</dbReference>
<feature type="domain" description="Aminoacyl-transfer RNA synthetases class-II family profile" evidence="13">
    <location>
        <begin position="461"/>
        <end position="712"/>
    </location>
</feature>
<dbReference type="EMBL" id="CAJPIZ010000739">
    <property type="protein sequence ID" value="CAG2102179.1"/>
    <property type="molecule type" value="Genomic_DNA"/>
</dbReference>
<dbReference type="Pfam" id="PF00587">
    <property type="entry name" value="tRNA-synt_2b"/>
    <property type="match status" value="1"/>
</dbReference>
<comment type="catalytic activity">
    <reaction evidence="11">
        <text>tRNA(Thr) + L-threonine + ATP = L-threonyl-tRNA(Thr) + AMP + diphosphate + H(+)</text>
        <dbReference type="Rhea" id="RHEA:24624"/>
        <dbReference type="Rhea" id="RHEA-COMP:9670"/>
        <dbReference type="Rhea" id="RHEA-COMP:9704"/>
        <dbReference type="ChEBI" id="CHEBI:15378"/>
        <dbReference type="ChEBI" id="CHEBI:30616"/>
        <dbReference type="ChEBI" id="CHEBI:33019"/>
        <dbReference type="ChEBI" id="CHEBI:57926"/>
        <dbReference type="ChEBI" id="CHEBI:78442"/>
        <dbReference type="ChEBI" id="CHEBI:78534"/>
        <dbReference type="ChEBI" id="CHEBI:456215"/>
        <dbReference type="EC" id="6.1.1.3"/>
    </reaction>
</comment>
<reference evidence="14" key="1">
    <citation type="submission" date="2020-11" db="EMBL/GenBank/DDBJ databases">
        <authorList>
            <person name="Tran Van P."/>
        </authorList>
    </citation>
    <scope>NUCLEOTIDE SEQUENCE</scope>
</reference>
<dbReference type="InterPro" id="IPR012947">
    <property type="entry name" value="tRNA_SAD"/>
</dbReference>
<dbReference type="InterPro" id="IPR002320">
    <property type="entry name" value="Thr-tRNA-ligase_IIa"/>
</dbReference>
<evidence type="ECO:0000256" key="9">
    <source>
        <dbReference type="ARBA" id="ARBA00023146"/>
    </source>
</evidence>
<keyword evidence="3" id="KW-0436">Ligase</keyword>
<evidence type="ECO:0000259" key="13">
    <source>
        <dbReference type="PROSITE" id="PS50862"/>
    </source>
</evidence>
<protein>
    <recommendedName>
        <fullName evidence="2">threonine--tRNA ligase</fullName>
        <ecNumber evidence="2">6.1.1.3</ecNumber>
    </recommendedName>
    <alternativeName>
        <fullName evidence="10">Threonyl-tRNA synthetase</fullName>
    </alternativeName>
</protein>
<feature type="compositionally biased region" description="Basic and acidic residues" evidence="12">
    <location>
        <begin position="8"/>
        <end position="20"/>
    </location>
</feature>
<dbReference type="Gene3D" id="3.30.930.10">
    <property type="entry name" value="Bira Bifunctional Protein, Domain 2"/>
    <property type="match status" value="1"/>
</dbReference>
<dbReference type="SUPFAM" id="SSF55681">
    <property type="entry name" value="Class II aaRS and biotin synthetases"/>
    <property type="match status" value="1"/>
</dbReference>